<dbReference type="OrthoDB" id="1096383at2"/>
<evidence type="ECO:0000313" key="1">
    <source>
        <dbReference type="EMBL" id="SDG22004.1"/>
    </source>
</evidence>
<gene>
    <name evidence="2" type="ORF">SAMN04487900_105112</name>
    <name evidence="1" type="ORF">SAMN04487901_101307</name>
</gene>
<dbReference type="EMBL" id="FNIW01000005">
    <property type="protein sequence ID" value="SDN92596.1"/>
    <property type="molecule type" value="Genomic_DNA"/>
</dbReference>
<evidence type="ECO:0000313" key="2">
    <source>
        <dbReference type="EMBL" id="SDN92596.1"/>
    </source>
</evidence>
<sequence length="201" mass="22764">MAILGCLVSFTSCNDYETYGEKKDKERAAIRNFIAEQGINVISEADFHAQGDMTDTAKNEYVYLNNDGVYMQIVHKGYGTPVQNNERVTLLMRFFEMCIMDSTQVYNDTDPYDPDYMVVQRTGTSYSAYFLSGSLMYSTYGTSSVAAGLLSPLPYINVGREDDETGHIAQVKLIVPHSKGHTTASSYVYPYYYEISYQRTY</sequence>
<name>A0A1H0FDF8_9BACT</name>
<proteinExistence type="predicted"/>
<dbReference type="Proteomes" id="UP000199134">
    <property type="component" value="Unassembled WGS sequence"/>
</dbReference>
<reference evidence="1 4" key="1">
    <citation type="submission" date="2016-10" db="EMBL/GenBank/DDBJ databases">
        <authorList>
            <person name="de Groot N.N."/>
        </authorList>
    </citation>
    <scope>NUCLEOTIDE SEQUENCE [LARGE SCALE GENOMIC DNA]</scope>
    <source>
        <strain evidence="4">BP1-145</strain>
        <strain evidence="1">BP1-148</strain>
    </source>
</reference>
<accession>A0A1H0FDF8</accession>
<protein>
    <recommendedName>
        <fullName evidence="5">DUF4827 domain-containing protein</fullName>
    </recommendedName>
</protein>
<dbReference type="GO" id="GO:0003755">
    <property type="term" value="F:peptidyl-prolyl cis-trans isomerase activity"/>
    <property type="evidence" value="ECO:0007669"/>
    <property type="project" value="InterPro"/>
</dbReference>
<dbReference type="EMBL" id="FNCQ01000001">
    <property type="protein sequence ID" value="SDG22004.1"/>
    <property type="molecule type" value="Genomic_DNA"/>
</dbReference>
<dbReference type="Pfam" id="PF16109">
    <property type="entry name" value="DUF4827"/>
    <property type="match status" value="1"/>
</dbReference>
<evidence type="ECO:0000313" key="3">
    <source>
        <dbReference type="Proteomes" id="UP000198779"/>
    </source>
</evidence>
<evidence type="ECO:0008006" key="5">
    <source>
        <dbReference type="Google" id="ProtNLM"/>
    </source>
</evidence>
<dbReference type="InterPro" id="IPR032252">
    <property type="entry name" value="DUF4827"/>
</dbReference>
<dbReference type="Proteomes" id="UP000198779">
    <property type="component" value="Unassembled WGS sequence"/>
</dbReference>
<evidence type="ECO:0000313" key="4">
    <source>
        <dbReference type="Proteomes" id="UP000199134"/>
    </source>
</evidence>
<accession>A0A1G7SGH5</accession>
<dbReference type="Gene3D" id="3.10.50.40">
    <property type="match status" value="1"/>
</dbReference>
<dbReference type="InterPro" id="IPR046357">
    <property type="entry name" value="PPIase_dom_sf"/>
</dbReference>
<reference evidence="2 3" key="2">
    <citation type="submission" date="2016-10" db="EMBL/GenBank/DDBJ databases">
        <authorList>
            <person name="Varghese N."/>
            <person name="Submissions S."/>
        </authorList>
    </citation>
    <scope>NUCLEOTIDE SEQUENCE</scope>
    <source>
        <strain evidence="2">BP1-145</strain>
        <strain evidence="3">BP1-148</strain>
    </source>
</reference>
<organism evidence="2 4">
    <name type="scientific">Prevotella communis</name>
    <dbReference type="NCBI Taxonomy" id="2913614"/>
    <lineage>
        <taxon>Bacteria</taxon>
        <taxon>Pseudomonadati</taxon>
        <taxon>Bacteroidota</taxon>
        <taxon>Bacteroidia</taxon>
        <taxon>Bacteroidales</taxon>
        <taxon>Prevotellaceae</taxon>
        <taxon>Prevotella</taxon>
    </lineage>
</organism>
<keyword evidence="3" id="KW-1185">Reference proteome</keyword>
<dbReference type="AlphaFoldDB" id="A0A1H0FDF8"/>
<dbReference type="STRING" id="645274.SAMN04487901_101307"/>